<dbReference type="CDD" id="cd00180">
    <property type="entry name" value="PKc"/>
    <property type="match status" value="1"/>
</dbReference>
<dbReference type="InterPro" id="IPR000719">
    <property type="entry name" value="Prot_kinase_dom"/>
</dbReference>
<protein>
    <recommendedName>
        <fullName evidence="1">Protein kinase domain-containing protein</fullName>
    </recommendedName>
</protein>
<dbReference type="Gene3D" id="1.10.510.10">
    <property type="entry name" value="Transferase(Phosphotransferase) domain 1"/>
    <property type="match status" value="1"/>
</dbReference>
<reference evidence="2 3" key="1">
    <citation type="submission" date="2017-02" db="EMBL/GenBank/DDBJ databases">
        <title>Genomes of Trichoderma spp. with biocontrol activity.</title>
        <authorList>
            <person name="Gardiner D."/>
            <person name="Kazan K."/>
            <person name="Vos C."/>
            <person name="Harvey P."/>
        </authorList>
    </citation>
    <scope>NUCLEOTIDE SEQUENCE [LARGE SCALE GENOMIC DNA]</scope>
    <source>
        <strain evidence="2 3">Tr1</strain>
    </source>
</reference>
<dbReference type="PANTHER" id="PTHR24359">
    <property type="entry name" value="SERINE/THREONINE-PROTEIN KINASE SBK1"/>
    <property type="match status" value="1"/>
</dbReference>
<dbReference type="SUPFAM" id="SSF56112">
    <property type="entry name" value="Protein kinase-like (PK-like)"/>
    <property type="match status" value="1"/>
</dbReference>
<feature type="domain" description="Protein kinase" evidence="1">
    <location>
        <begin position="15"/>
        <end position="316"/>
    </location>
</feature>
<dbReference type="GO" id="GO:0005524">
    <property type="term" value="F:ATP binding"/>
    <property type="evidence" value="ECO:0007669"/>
    <property type="project" value="InterPro"/>
</dbReference>
<organism evidence="2 3">
    <name type="scientific">Trichoderma harzianum</name>
    <name type="common">Hypocrea lixii</name>
    <dbReference type="NCBI Taxonomy" id="5544"/>
    <lineage>
        <taxon>Eukaryota</taxon>
        <taxon>Fungi</taxon>
        <taxon>Dikarya</taxon>
        <taxon>Ascomycota</taxon>
        <taxon>Pezizomycotina</taxon>
        <taxon>Sordariomycetes</taxon>
        <taxon>Hypocreomycetidae</taxon>
        <taxon>Hypocreales</taxon>
        <taxon>Hypocreaceae</taxon>
        <taxon>Trichoderma</taxon>
    </lineage>
</organism>
<comment type="caution">
    <text evidence="2">The sequence shown here is derived from an EMBL/GenBank/DDBJ whole genome shotgun (WGS) entry which is preliminary data.</text>
</comment>
<proteinExistence type="predicted"/>
<dbReference type="AlphaFoldDB" id="A0A2K0UKM7"/>
<dbReference type="Pfam" id="PF00069">
    <property type="entry name" value="Pkinase"/>
    <property type="match status" value="1"/>
</dbReference>
<dbReference type="OrthoDB" id="1046782at2759"/>
<dbReference type="Proteomes" id="UP000236290">
    <property type="component" value="Unassembled WGS sequence"/>
</dbReference>
<name>A0A2K0UKM7_TRIHA</name>
<evidence type="ECO:0000313" key="2">
    <source>
        <dbReference type="EMBL" id="PNP58333.1"/>
    </source>
</evidence>
<dbReference type="GO" id="GO:0004674">
    <property type="term" value="F:protein serine/threonine kinase activity"/>
    <property type="evidence" value="ECO:0007669"/>
    <property type="project" value="TreeGrafter"/>
</dbReference>
<dbReference type="SMART" id="SM00220">
    <property type="entry name" value="S_TKc"/>
    <property type="match status" value="1"/>
</dbReference>
<sequence length="316" mass="36179">MKHYQWSRLLRLPFLEPLKWEKGGAHGQVAKVKIHPQHQAWKTPSSSSAQTSCFAVKKFIAQDTQGVANFNMERAALLRFSKQNSGHKHLIKLLLSYQIEDRLYMIFPWAHGNLAEFWKRYPSKPSGRDALWLIQQCFGLSDGLSKVHGYNQRLPRYGHEEDMADMDVANRGRHGDIKPENILFFLGPESDRGHLVVSDFTLMRFHSEDTINKTAANMVGFSTAYCPPEVQHGSDIYVDQKYDIWTLGCVYLEFITWYLLGYDAIRGRSFKTSSGDILQSFQTMRRNDHGGSDDKYFSHVPGLLPKVKTSVDTDAT</sequence>
<dbReference type="PROSITE" id="PS50011">
    <property type="entry name" value="PROTEIN_KINASE_DOM"/>
    <property type="match status" value="1"/>
</dbReference>
<dbReference type="EMBL" id="MTYI01000021">
    <property type="protein sequence ID" value="PNP58333.1"/>
    <property type="molecule type" value="Genomic_DNA"/>
</dbReference>
<dbReference type="InterPro" id="IPR011009">
    <property type="entry name" value="Kinase-like_dom_sf"/>
</dbReference>
<dbReference type="PANTHER" id="PTHR24359:SF37">
    <property type="entry name" value="PROTEIN KINASE DOMAIN-CONTAINING PROTEIN"/>
    <property type="match status" value="1"/>
</dbReference>
<accession>A0A2K0UKM7</accession>
<evidence type="ECO:0000259" key="1">
    <source>
        <dbReference type="PROSITE" id="PS50011"/>
    </source>
</evidence>
<evidence type="ECO:0000313" key="3">
    <source>
        <dbReference type="Proteomes" id="UP000236290"/>
    </source>
</evidence>
<gene>
    <name evidence="2" type="ORF">THARTR1_01848</name>
</gene>